<protein>
    <submittedName>
        <fullName evidence="3">Plasmid stabilization protein</fullName>
    </submittedName>
</protein>
<dbReference type="SUPFAM" id="SSF143011">
    <property type="entry name" value="RelE-like"/>
    <property type="match status" value="1"/>
</dbReference>
<dbReference type="InterPro" id="IPR007712">
    <property type="entry name" value="RelE/ParE_toxin"/>
</dbReference>
<dbReference type="RefSeq" id="WP_102269256.1">
    <property type="nucleotide sequence ID" value="NZ_MCSH01000176.1"/>
</dbReference>
<comment type="similarity">
    <text evidence="1">Belongs to the RelE toxin family.</text>
</comment>
<dbReference type="EMBL" id="MCSI01000147">
    <property type="protein sequence ID" value="PME60037.1"/>
    <property type="molecule type" value="Genomic_DNA"/>
</dbReference>
<dbReference type="AlphaFoldDB" id="A0A2N7BN99"/>
<dbReference type="Gene3D" id="3.30.2310.20">
    <property type="entry name" value="RelE-like"/>
    <property type="match status" value="1"/>
</dbReference>
<proteinExistence type="inferred from homology"/>
<dbReference type="PANTHER" id="PTHR33755:SF5">
    <property type="entry name" value="TYPE II TOXIN-ANTITOXIN SYSTEM RELE_PARE FAMILY TOXIN"/>
    <property type="match status" value="1"/>
</dbReference>
<gene>
    <name evidence="3" type="ORF">BCV30_13120</name>
</gene>
<accession>A0A2N7BN99</accession>
<dbReference type="InterPro" id="IPR051803">
    <property type="entry name" value="TA_system_RelE-like_toxin"/>
</dbReference>
<dbReference type="Proteomes" id="UP000235778">
    <property type="component" value="Unassembled WGS sequence"/>
</dbReference>
<sequence>MAEVIWSEPALSDLNDIAEYIAPENLVAAKQLVQNVFDKVERLVDFPESGRQPPELEHLNYREVVVNPCRVFYKQEDNKVYILFVMRAERDLRRFLVSVHQAPIDRKSVTLST</sequence>
<reference evidence="4" key="1">
    <citation type="submission" date="2016-07" db="EMBL/GenBank/DDBJ databases">
        <title>Nontailed viruses are major unrecognized killers of bacteria in the ocean.</title>
        <authorList>
            <person name="Kauffman K."/>
            <person name="Hussain F."/>
            <person name="Yang J."/>
            <person name="Arevalo P."/>
            <person name="Brown J."/>
            <person name="Cutler M."/>
            <person name="Kelly L."/>
            <person name="Polz M.F."/>
        </authorList>
    </citation>
    <scope>NUCLEOTIDE SEQUENCE [LARGE SCALE GENOMIC DNA]</scope>
    <source>
        <strain evidence="4">10N.286.55.C1</strain>
    </source>
</reference>
<evidence type="ECO:0000256" key="2">
    <source>
        <dbReference type="ARBA" id="ARBA00022649"/>
    </source>
</evidence>
<keyword evidence="2" id="KW-1277">Toxin-antitoxin system</keyword>
<dbReference type="PANTHER" id="PTHR33755">
    <property type="entry name" value="TOXIN PARE1-RELATED"/>
    <property type="match status" value="1"/>
</dbReference>
<evidence type="ECO:0000313" key="4">
    <source>
        <dbReference type="Proteomes" id="UP000235778"/>
    </source>
</evidence>
<evidence type="ECO:0000256" key="1">
    <source>
        <dbReference type="ARBA" id="ARBA00006226"/>
    </source>
</evidence>
<comment type="caution">
    <text evidence="3">The sequence shown here is derived from an EMBL/GenBank/DDBJ whole genome shotgun (WGS) entry which is preliminary data.</text>
</comment>
<dbReference type="Pfam" id="PF05016">
    <property type="entry name" value="ParE_toxin"/>
    <property type="match status" value="1"/>
</dbReference>
<dbReference type="InterPro" id="IPR035093">
    <property type="entry name" value="RelE/ParE_toxin_dom_sf"/>
</dbReference>
<name>A0A2N7BN99_9VIBR</name>
<evidence type="ECO:0000313" key="3">
    <source>
        <dbReference type="EMBL" id="PME60037.1"/>
    </source>
</evidence>
<organism evidence="3 4">
    <name type="scientific">Vibrio lentus</name>
    <dbReference type="NCBI Taxonomy" id="136468"/>
    <lineage>
        <taxon>Bacteria</taxon>
        <taxon>Pseudomonadati</taxon>
        <taxon>Pseudomonadota</taxon>
        <taxon>Gammaproteobacteria</taxon>
        <taxon>Vibrionales</taxon>
        <taxon>Vibrionaceae</taxon>
        <taxon>Vibrio</taxon>
    </lineage>
</organism>